<dbReference type="EMBL" id="MU839836">
    <property type="protein sequence ID" value="KAK1754091.1"/>
    <property type="molecule type" value="Genomic_DNA"/>
</dbReference>
<sequence length="243" mass="27381">MESIQTETRKTAEEEGRPDQKKALERSSWGAAPRTSSSTAPSPRATLRLDLLPCPTHRHRSLIRGAASVIDATTVPLVHRVTRRPKPNSRPRICPYHRDLGHDSHDDLFRKITDIACTRYIVCASSSILKKCSAVTKDEVMFGEMSVIIDQLLLDNHPTPPSNLLLRAPKQIFRHPTYKTEPAAEPTRPYSPPPEARASRRRDTRSQRLVVRDFNLSPRRQRLYSPHHSRRVAGSGGPNLVGQ</sequence>
<evidence type="ECO:0000313" key="3">
    <source>
        <dbReference type="Proteomes" id="UP001239445"/>
    </source>
</evidence>
<feature type="region of interest" description="Disordered" evidence="1">
    <location>
        <begin position="175"/>
        <end position="243"/>
    </location>
</feature>
<accession>A0AAJ0F410</accession>
<feature type="compositionally biased region" description="Gly residues" evidence="1">
    <location>
        <begin position="234"/>
        <end position="243"/>
    </location>
</feature>
<dbReference type="AlphaFoldDB" id="A0AAJ0F410"/>
<gene>
    <name evidence="2" type="ORF">QBC47DRAFT_34730</name>
</gene>
<reference evidence="2" key="1">
    <citation type="submission" date="2023-06" db="EMBL/GenBank/DDBJ databases">
        <title>Genome-scale phylogeny and comparative genomics of the fungal order Sordariales.</title>
        <authorList>
            <consortium name="Lawrence Berkeley National Laboratory"/>
            <person name="Hensen N."/>
            <person name="Bonometti L."/>
            <person name="Westerberg I."/>
            <person name="Brannstrom I.O."/>
            <person name="Guillou S."/>
            <person name="Cros-Aarteil S."/>
            <person name="Calhoun S."/>
            <person name="Haridas S."/>
            <person name="Kuo A."/>
            <person name="Mondo S."/>
            <person name="Pangilinan J."/>
            <person name="Riley R."/>
            <person name="Labutti K."/>
            <person name="Andreopoulos B."/>
            <person name="Lipzen A."/>
            <person name="Chen C."/>
            <person name="Yanf M."/>
            <person name="Daum C."/>
            <person name="Ng V."/>
            <person name="Clum A."/>
            <person name="Steindorff A."/>
            <person name="Ohm R."/>
            <person name="Martin F."/>
            <person name="Silar P."/>
            <person name="Natvig D."/>
            <person name="Lalanne C."/>
            <person name="Gautier V."/>
            <person name="Ament-Velasquez S.L."/>
            <person name="Kruys A."/>
            <person name="Hutchinson M.I."/>
            <person name="Powell A.J."/>
            <person name="Barry K."/>
            <person name="Miller A.N."/>
            <person name="Grigoriev I.V."/>
            <person name="Debuchy R."/>
            <person name="Gladieux P."/>
            <person name="Thoren M.H."/>
            <person name="Johannesson H."/>
        </authorList>
    </citation>
    <scope>NUCLEOTIDE SEQUENCE</scope>
    <source>
        <strain evidence="2">PSN4</strain>
    </source>
</reference>
<evidence type="ECO:0000313" key="2">
    <source>
        <dbReference type="EMBL" id="KAK1754091.1"/>
    </source>
</evidence>
<proteinExistence type="predicted"/>
<protein>
    <submittedName>
        <fullName evidence="2">Uncharacterized protein</fullName>
    </submittedName>
</protein>
<name>A0AAJ0F410_9PEZI</name>
<feature type="compositionally biased region" description="Basic residues" evidence="1">
    <location>
        <begin position="219"/>
        <end position="231"/>
    </location>
</feature>
<feature type="compositionally biased region" description="Low complexity" evidence="1">
    <location>
        <begin position="31"/>
        <end position="46"/>
    </location>
</feature>
<feature type="compositionally biased region" description="Basic and acidic residues" evidence="1">
    <location>
        <begin position="7"/>
        <end position="25"/>
    </location>
</feature>
<organism evidence="2 3">
    <name type="scientific">Echria macrotheca</name>
    <dbReference type="NCBI Taxonomy" id="438768"/>
    <lineage>
        <taxon>Eukaryota</taxon>
        <taxon>Fungi</taxon>
        <taxon>Dikarya</taxon>
        <taxon>Ascomycota</taxon>
        <taxon>Pezizomycotina</taxon>
        <taxon>Sordariomycetes</taxon>
        <taxon>Sordariomycetidae</taxon>
        <taxon>Sordariales</taxon>
        <taxon>Schizotheciaceae</taxon>
        <taxon>Echria</taxon>
    </lineage>
</organism>
<dbReference type="Proteomes" id="UP001239445">
    <property type="component" value="Unassembled WGS sequence"/>
</dbReference>
<keyword evidence="3" id="KW-1185">Reference proteome</keyword>
<comment type="caution">
    <text evidence="2">The sequence shown here is derived from an EMBL/GenBank/DDBJ whole genome shotgun (WGS) entry which is preliminary data.</text>
</comment>
<feature type="region of interest" description="Disordered" evidence="1">
    <location>
        <begin position="1"/>
        <end position="46"/>
    </location>
</feature>
<evidence type="ECO:0000256" key="1">
    <source>
        <dbReference type="SAM" id="MobiDB-lite"/>
    </source>
</evidence>